<sequence>MLISSQILHKWYIILQFEDVIIPTDGSMFFYNVSESSTPILLSRMNFDQMSFLLSEDQFLLVDAKRCSDCRFQLLIKPIAVKYECNSTLRLAQGALELVLHSPSSSCELFLQAPPYHRVLVKTSTTAADNCSPQKLLLGPLAGVPTQTIWTSCNITSAQKEFYISESNLLRVYWDGSVKDVVLHYEFIPFCSNRTFADSPFGRFCSTGYPNVIFGCKTVYSIYVPLGFSIQLQLNVLGIATGALCQNNTLDVVTRNYSIGSEVQLMEFCLDASDDPKDSITLHSFQNTMAIRTLSTTDYLHKGFCATYKAVSQDSSRIAGCDYGWVSGDKFCYKVFEERLRWKEADEACQKKKGRLASITDKEVAHLIDNIILTSPIYKRSNAFWIGANDLRYENRYEWLDGQAFDFSCKCIFPERHSMKAESVPETAELWSRDQSFSFFLRIHG</sequence>
<dbReference type="PANTHER" id="PTHR22803">
    <property type="entry name" value="MANNOSE, PHOSPHOLIPASE, LECTIN RECEPTOR RELATED"/>
    <property type="match status" value="1"/>
</dbReference>
<proteinExistence type="predicted"/>
<evidence type="ECO:0000259" key="4">
    <source>
        <dbReference type="PROSITE" id="PS50041"/>
    </source>
</evidence>
<dbReference type="Pfam" id="PF00431">
    <property type="entry name" value="CUB"/>
    <property type="match status" value="1"/>
</dbReference>
<dbReference type="Gene3D" id="2.60.120.290">
    <property type="entry name" value="Spermadhesin, CUB domain"/>
    <property type="match status" value="1"/>
</dbReference>
<dbReference type="InterPro" id="IPR001304">
    <property type="entry name" value="C-type_lectin-like"/>
</dbReference>
<evidence type="ECO:0000256" key="2">
    <source>
        <dbReference type="PROSITE-ProRule" id="PRU00059"/>
    </source>
</evidence>
<name>A0A8X6H809_TRICU</name>
<dbReference type="EMBL" id="BMAO01017594">
    <property type="protein sequence ID" value="GFR16910.1"/>
    <property type="molecule type" value="Genomic_DNA"/>
</dbReference>
<reference evidence="5" key="1">
    <citation type="submission" date="2020-07" db="EMBL/GenBank/DDBJ databases">
        <title>Multicomponent nature underlies the extraordinary mechanical properties of spider dragline silk.</title>
        <authorList>
            <person name="Kono N."/>
            <person name="Nakamura H."/>
            <person name="Mori M."/>
            <person name="Yoshida Y."/>
            <person name="Ohtoshi R."/>
            <person name="Malay A.D."/>
            <person name="Moran D.A.P."/>
            <person name="Tomita M."/>
            <person name="Numata K."/>
            <person name="Arakawa K."/>
        </authorList>
    </citation>
    <scope>NUCLEOTIDE SEQUENCE</scope>
</reference>
<evidence type="ECO:0000313" key="6">
    <source>
        <dbReference type="Proteomes" id="UP000887116"/>
    </source>
</evidence>
<organism evidence="5 6">
    <name type="scientific">Trichonephila clavata</name>
    <name type="common">Joro spider</name>
    <name type="synonym">Nephila clavata</name>
    <dbReference type="NCBI Taxonomy" id="2740835"/>
    <lineage>
        <taxon>Eukaryota</taxon>
        <taxon>Metazoa</taxon>
        <taxon>Ecdysozoa</taxon>
        <taxon>Arthropoda</taxon>
        <taxon>Chelicerata</taxon>
        <taxon>Arachnida</taxon>
        <taxon>Araneae</taxon>
        <taxon>Araneomorphae</taxon>
        <taxon>Entelegynae</taxon>
        <taxon>Araneoidea</taxon>
        <taxon>Nephilidae</taxon>
        <taxon>Trichonephila</taxon>
    </lineage>
</organism>
<dbReference type="Gene3D" id="3.10.100.10">
    <property type="entry name" value="Mannose-Binding Protein A, subunit A"/>
    <property type="match status" value="1"/>
</dbReference>
<dbReference type="PROSITE" id="PS01180">
    <property type="entry name" value="CUB"/>
    <property type="match status" value="1"/>
</dbReference>
<dbReference type="SMART" id="SM00042">
    <property type="entry name" value="CUB"/>
    <property type="match status" value="1"/>
</dbReference>
<dbReference type="OrthoDB" id="7950296at2759"/>
<dbReference type="SUPFAM" id="SSF49854">
    <property type="entry name" value="Spermadhesin, CUB domain"/>
    <property type="match status" value="1"/>
</dbReference>
<dbReference type="SMART" id="SM00034">
    <property type="entry name" value="CLECT"/>
    <property type="match status" value="1"/>
</dbReference>
<comment type="caution">
    <text evidence="5">The sequence shown here is derived from an EMBL/GenBank/DDBJ whole genome shotgun (WGS) entry which is preliminary data.</text>
</comment>
<feature type="domain" description="C-type lectin" evidence="4">
    <location>
        <begin position="328"/>
        <end position="432"/>
    </location>
</feature>
<accession>A0A8X6H809</accession>
<protein>
    <submittedName>
        <fullName evidence="5">Protocadherin Fat 1</fullName>
    </submittedName>
</protein>
<evidence type="ECO:0000259" key="3">
    <source>
        <dbReference type="PROSITE" id="PS01180"/>
    </source>
</evidence>
<feature type="domain" description="CUB" evidence="3">
    <location>
        <begin position="191"/>
        <end position="311"/>
    </location>
</feature>
<evidence type="ECO:0000313" key="5">
    <source>
        <dbReference type="EMBL" id="GFR16910.1"/>
    </source>
</evidence>
<dbReference type="Proteomes" id="UP000887116">
    <property type="component" value="Unassembled WGS sequence"/>
</dbReference>
<dbReference type="SUPFAM" id="SSF56436">
    <property type="entry name" value="C-type lectin-like"/>
    <property type="match status" value="1"/>
</dbReference>
<dbReference type="CDD" id="cd00037">
    <property type="entry name" value="CLECT"/>
    <property type="match status" value="1"/>
</dbReference>
<dbReference type="Pfam" id="PF00059">
    <property type="entry name" value="Lectin_C"/>
    <property type="match status" value="1"/>
</dbReference>
<keyword evidence="6" id="KW-1185">Reference proteome</keyword>
<keyword evidence="1" id="KW-1015">Disulfide bond</keyword>
<dbReference type="InterPro" id="IPR035914">
    <property type="entry name" value="Sperma_CUB_dom_sf"/>
</dbReference>
<dbReference type="InterPro" id="IPR050111">
    <property type="entry name" value="C-type_lectin/snaclec_domain"/>
</dbReference>
<dbReference type="InterPro" id="IPR000859">
    <property type="entry name" value="CUB_dom"/>
</dbReference>
<dbReference type="InterPro" id="IPR016186">
    <property type="entry name" value="C-type_lectin-like/link_sf"/>
</dbReference>
<dbReference type="AlphaFoldDB" id="A0A8X6H809"/>
<comment type="caution">
    <text evidence="2">Lacks conserved residue(s) required for the propagation of feature annotation.</text>
</comment>
<gene>
    <name evidence="5" type="primary">FAT1_14</name>
    <name evidence="5" type="ORF">TNCT_654391</name>
</gene>
<evidence type="ECO:0000256" key="1">
    <source>
        <dbReference type="ARBA" id="ARBA00023157"/>
    </source>
</evidence>
<dbReference type="InterPro" id="IPR016187">
    <property type="entry name" value="CTDL_fold"/>
</dbReference>
<dbReference type="PROSITE" id="PS50041">
    <property type="entry name" value="C_TYPE_LECTIN_2"/>
    <property type="match status" value="1"/>
</dbReference>